<evidence type="ECO:0000256" key="5">
    <source>
        <dbReference type="PROSITE-ProRule" id="PRU10015"/>
    </source>
</evidence>
<dbReference type="EC" id="2.1.1.190" evidence="7"/>
<feature type="active site" description="Nucleophile" evidence="4">
    <location>
        <position position="407"/>
    </location>
</feature>
<accession>A0ABT1WPC6</accession>
<evidence type="ECO:0000256" key="4">
    <source>
        <dbReference type="PROSITE-ProRule" id="PRU01024"/>
    </source>
</evidence>
<dbReference type="PANTHER" id="PTHR11061:SF30">
    <property type="entry name" value="TRNA (URACIL(54)-C(5))-METHYLTRANSFERASE"/>
    <property type="match status" value="1"/>
</dbReference>
<reference evidence="7" key="2">
    <citation type="journal article" date="2023" name="Curr. Microbiol.">
        <title>Granulicatella seriolae sp. nov., a Novel Facultative Anaerobe Isolated from Yellowtail Marine Fish.</title>
        <authorList>
            <person name="Lee M."/>
            <person name="Choi Y.J."/>
            <person name="Farooq A."/>
            <person name="Jeong J.B."/>
            <person name="Jung M.Y."/>
        </authorList>
    </citation>
    <scope>NUCLEOTIDE SEQUENCE</scope>
    <source>
        <strain evidence="7">S8</strain>
    </source>
</reference>
<dbReference type="PROSITE" id="PS50926">
    <property type="entry name" value="TRAM"/>
    <property type="match status" value="1"/>
</dbReference>
<sequence length="542" mass="60971">MNKNEEVTVTIEDLTYEGLGVGKVDGYPLFIENTLPGEEVRVRVLKVGKSFGFAKVVERMTTSEDRVPLTDAVGTRIGTMPLQHLNYQAQLDFKQKQVKQVMSSIAKMPDVEVRPTLGMQNPWGYRNKAQIPVRAVNGKLTTGFFRKNTHDLVPIENFHIQDPKIDKAILVIRNIMREYGIKPYNEKEHIGNLRHIIVRRGRATGQMMVILVTRTNKLFPISKIVPDILEALPEVVSIVQNVHPSRSNVILGKETILLHGQDRFQDQLLGLTFNISSKSFYQVNPLQTEVLYQEAIKAAGLTREETVIDAYCGIGTLSLALAQKAKQVYGMEIVPDAIEMAKENAQENNINNVEFQLGAAEEVLPAWKEEGLEADVLVVDPPRKGLEASFIEAATAMGPERIVYVSCNPATLARDLKLFGESGYTVEYVQPVDLFPQTVHVETVCLLSKLDVDQHIKVKLEMDELDLTASESKATYEEIKSYVKDKFDFKVSSLYVSQIKRKCGLEVGKNYNISKKENHPIPNCPPEKEDAIMDALYHFQMI</sequence>
<dbReference type="PANTHER" id="PTHR11061">
    <property type="entry name" value="RNA M5U METHYLTRANSFERASE"/>
    <property type="match status" value="1"/>
</dbReference>
<dbReference type="Gene3D" id="2.40.50.140">
    <property type="entry name" value="Nucleic acid-binding proteins"/>
    <property type="match status" value="1"/>
</dbReference>
<evidence type="ECO:0000256" key="1">
    <source>
        <dbReference type="ARBA" id="ARBA00022603"/>
    </source>
</evidence>
<evidence type="ECO:0000256" key="2">
    <source>
        <dbReference type="ARBA" id="ARBA00022679"/>
    </source>
</evidence>
<dbReference type="InterPro" id="IPR030391">
    <property type="entry name" value="MeTrfase_TrmA_CS"/>
</dbReference>
<feature type="binding site" evidence="4">
    <location>
        <position position="380"/>
    </location>
    <ligand>
        <name>S-adenosyl-L-methionine</name>
        <dbReference type="ChEBI" id="CHEBI:59789"/>
    </ligand>
</feature>
<dbReference type="SUPFAM" id="SSF50249">
    <property type="entry name" value="Nucleic acid-binding proteins"/>
    <property type="match status" value="1"/>
</dbReference>
<name>A0ABT1WPC6_9LACT</name>
<dbReference type="CDD" id="cd02440">
    <property type="entry name" value="AdoMet_MTases"/>
    <property type="match status" value="1"/>
</dbReference>
<feature type="domain" description="TRAM" evidence="6">
    <location>
        <begin position="1"/>
        <end position="58"/>
    </location>
</feature>
<dbReference type="InterPro" id="IPR010280">
    <property type="entry name" value="U5_MeTrfase_fam"/>
</dbReference>
<feature type="binding site" evidence="4">
    <location>
        <position position="311"/>
    </location>
    <ligand>
        <name>S-adenosyl-L-methionine</name>
        <dbReference type="ChEBI" id="CHEBI:59789"/>
    </ligand>
</feature>
<dbReference type="Pfam" id="PF01938">
    <property type="entry name" value="TRAM"/>
    <property type="match status" value="1"/>
</dbReference>
<dbReference type="InterPro" id="IPR029063">
    <property type="entry name" value="SAM-dependent_MTases_sf"/>
</dbReference>
<reference evidence="7" key="1">
    <citation type="submission" date="2022-07" db="EMBL/GenBank/DDBJ databases">
        <authorList>
            <person name="Jung M.-Y."/>
            <person name="Lee M."/>
        </authorList>
    </citation>
    <scope>NUCLEOTIDE SEQUENCE</scope>
    <source>
        <strain evidence="7">S8</strain>
    </source>
</reference>
<feature type="binding site" evidence="4">
    <location>
        <position position="282"/>
    </location>
    <ligand>
        <name>S-adenosyl-L-methionine</name>
        <dbReference type="ChEBI" id="CHEBI:59789"/>
    </ligand>
</feature>
<dbReference type="SUPFAM" id="SSF53335">
    <property type="entry name" value="S-adenosyl-L-methionine-dependent methyltransferases"/>
    <property type="match status" value="1"/>
</dbReference>
<comment type="similarity">
    <text evidence="4">Belongs to the class I-like SAM-binding methyltransferase superfamily. RNA M5U methyltransferase family.</text>
</comment>
<dbReference type="EMBL" id="JANHNZ010000005">
    <property type="protein sequence ID" value="MCQ9210212.1"/>
    <property type="molecule type" value="Genomic_DNA"/>
</dbReference>
<dbReference type="PROSITE" id="PS01230">
    <property type="entry name" value="TRMA_1"/>
    <property type="match status" value="1"/>
</dbReference>
<feature type="active site" evidence="5">
    <location>
        <position position="407"/>
    </location>
</feature>
<evidence type="ECO:0000259" key="6">
    <source>
        <dbReference type="PROSITE" id="PS50926"/>
    </source>
</evidence>
<keyword evidence="1 4" id="KW-0489">Methyltransferase</keyword>
<dbReference type="NCBIfam" id="TIGR00479">
    <property type="entry name" value="rumA"/>
    <property type="match status" value="1"/>
</dbReference>
<dbReference type="InterPro" id="IPR030390">
    <property type="entry name" value="MeTrfase_TrmA_AS"/>
</dbReference>
<dbReference type="GO" id="GO:0032259">
    <property type="term" value="P:methylation"/>
    <property type="evidence" value="ECO:0007669"/>
    <property type="project" value="UniProtKB-KW"/>
</dbReference>
<proteinExistence type="inferred from homology"/>
<evidence type="ECO:0000256" key="3">
    <source>
        <dbReference type="ARBA" id="ARBA00022691"/>
    </source>
</evidence>
<evidence type="ECO:0000313" key="7">
    <source>
        <dbReference type="EMBL" id="MCQ9210212.1"/>
    </source>
</evidence>
<feature type="binding site" evidence="4">
    <location>
        <position position="332"/>
    </location>
    <ligand>
        <name>S-adenosyl-L-methionine</name>
        <dbReference type="ChEBI" id="CHEBI:59789"/>
    </ligand>
</feature>
<dbReference type="Proteomes" id="UP001059480">
    <property type="component" value="Unassembled WGS sequence"/>
</dbReference>
<dbReference type="Pfam" id="PF05958">
    <property type="entry name" value="tRNA_U5-meth_tr"/>
    <property type="match status" value="1"/>
</dbReference>
<dbReference type="Gene3D" id="3.40.50.150">
    <property type="entry name" value="Vaccinia Virus protein VP39"/>
    <property type="match status" value="1"/>
</dbReference>
<evidence type="ECO:0000313" key="8">
    <source>
        <dbReference type="Proteomes" id="UP001059480"/>
    </source>
</evidence>
<dbReference type="GO" id="GO:0008168">
    <property type="term" value="F:methyltransferase activity"/>
    <property type="evidence" value="ECO:0007669"/>
    <property type="project" value="UniProtKB-KW"/>
</dbReference>
<keyword evidence="3 4" id="KW-0949">S-adenosyl-L-methionine</keyword>
<dbReference type="InterPro" id="IPR002792">
    <property type="entry name" value="TRAM_dom"/>
</dbReference>
<keyword evidence="2 4" id="KW-0808">Transferase</keyword>
<gene>
    <name evidence="7" type="primary">rlmD</name>
    <name evidence="7" type="ORF">NPA36_06580</name>
</gene>
<dbReference type="PROSITE" id="PS51687">
    <property type="entry name" value="SAM_MT_RNA_M5U"/>
    <property type="match status" value="1"/>
</dbReference>
<dbReference type="PROSITE" id="PS01231">
    <property type="entry name" value="TRMA_2"/>
    <property type="match status" value="1"/>
</dbReference>
<dbReference type="RefSeq" id="WP_256945325.1">
    <property type="nucleotide sequence ID" value="NZ_JANHNZ010000005.1"/>
</dbReference>
<comment type="caution">
    <text evidence="7">The sequence shown here is derived from an EMBL/GenBank/DDBJ whole genome shotgun (WGS) entry which is preliminary data.</text>
</comment>
<reference evidence="7" key="3">
    <citation type="journal article" date="2023" name="Microbiol. Resour. Announc.">
        <title>Draft Genome Sequence of Granulicatella sp. Strain S8, Isolated from a Marine Fish, Seriola quinqueradiata.</title>
        <authorList>
            <person name="Lee M."/>
            <person name="Farooq A."/>
            <person name="Jeong J.B."/>
            <person name="Jung M.Y."/>
        </authorList>
    </citation>
    <scope>NUCLEOTIDE SEQUENCE</scope>
    <source>
        <strain evidence="7">S8</strain>
    </source>
</reference>
<organism evidence="7 8">
    <name type="scientific">Granulicatella seriolae</name>
    <dbReference type="NCBI Taxonomy" id="2967226"/>
    <lineage>
        <taxon>Bacteria</taxon>
        <taxon>Bacillati</taxon>
        <taxon>Bacillota</taxon>
        <taxon>Bacilli</taxon>
        <taxon>Lactobacillales</taxon>
        <taxon>Carnobacteriaceae</taxon>
        <taxon>Granulicatella</taxon>
    </lineage>
</organism>
<dbReference type="Gene3D" id="2.40.50.1070">
    <property type="match status" value="1"/>
</dbReference>
<keyword evidence="8" id="KW-1185">Reference proteome</keyword>
<protein>
    <submittedName>
        <fullName evidence="7">23S rRNA (Uracil(1939)-C(5))-methyltransferase RlmD</fullName>
        <ecNumber evidence="7">2.1.1.190</ecNumber>
    </submittedName>
</protein>
<dbReference type="InterPro" id="IPR012340">
    <property type="entry name" value="NA-bd_OB-fold"/>
</dbReference>